<reference evidence="7 8" key="1">
    <citation type="submission" date="2019-08" db="EMBL/GenBank/DDBJ databases">
        <title>In-depth cultivation of the pig gut microbiome towards novel bacterial diversity and tailored functional studies.</title>
        <authorList>
            <person name="Wylensek D."/>
            <person name="Hitch T.C.A."/>
            <person name="Clavel T."/>
        </authorList>
    </citation>
    <scope>NUCLEOTIDE SEQUENCE [LARGE SCALE GENOMIC DNA]</scope>
    <source>
        <strain evidence="7 8">WCA-693-APC-5D-A</strain>
    </source>
</reference>
<evidence type="ECO:0000259" key="5">
    <source>
        <dbReference type="Pfam" id="PF01656"/>
    </source>
</evidence>
<dbReference type="NCBIfam" id="TIGR00313">
    <property type="entry name" value="cobQ"/>
    <property type="match status" value="1"/>
</dbReference>
<keyword evidence="3 4" id="KW-0315">Glutamine amidotransferase</keyword>
<dbReference type="InterPro" id="IPR004459">
    <property type="entry name" value="CobQ_synth"/>
</dbReference>
<dbReference type="PANTHER" id="PTHR21343">
    <property type="entry name" value="DETHIOBIOTIN SYNTHETASE"/>
    <property type="match status" value="1"/>
</dbReference>
<dbReference type="NCBIfam" id="NF001989">
    <property type="entry name" value="PRK00784.1"/>
    <property type="match status" value="1"/>
</dbReference>
<dbReference type="UniPathway" id="UPA00148"/>
<evidence type="ECO:0000256" key="4">
    <source>
        <dbReference type="HAMAP-Rule" id="MF_00028"/>
    </source>
</evidence>
<comment type="function">
    <text evidence="4">Catalyzes amidations at positions B, D, E, and G on adenosylcobyrinic A,C-diamide. NH(2) groups are provided by glutamine, and one molecule of ATP is hydrogenolyzed for each amidation.</text>
</comment>
<dbReference type="Pfam" id="PF07685">
    <property type="entry name" value="GATase_3"/>
    <property type="match status" value="1"/>
</dbReference>
<gene>
    <name evidence="4" type="primary">cobQ</name>
    <name evidence="7" type="ORF">FYJ84_12870</name>
</gene>
<evidence type="ECO:0000256" key="1">
    <source>
        <dbReference type="ARBA" id="ARBA00004953"/>
    </source>
</evidence>
<accession>A0A6I2UJG2</accession>
<comment type="caution">
    <text evidence="7">The sequence shown here is derived from an EMBL/GenBank/DDBJ whole genome shotgun (WGS) entry which is preliminary data.</text>
</comment>
<dbReference type="GO" id="GO:0009236">
    <property type="term" value="P:cobalamin biosynthetic process"/>
    <property type="evidence" value="ECO:0007669"/>
    <property type="project" value="UniProtKB-UniRule"/>
</dbReference>
<evidence type="ECO:0000313" key="7">
    <source>
        <dbReference type="EMBL" id="MSU09865.1"/>
    </source>
</evidence>
<dbReference type="InterPro" id="IPR047045">
    <property type="entry name" value="CobQ_N"/>
</dbReference>
<feature type="active site" description="Nucleophile" evidence="4">
    <location>
        <position position="333"/>
    </location>
</feature>
<dbReference type="GeneID" id="96779818"/>
<name>A0A6I2UJG2_9FIRM</name>
<dbReference type="Proteomes" id="UP000433181">
    <property type="component" value="Unassembled WGS sequence"/>
</dbReference>
<dbReference type="InterPro" id="IPR011698">
    <property type="entry name" value="GATase_3"/>
</dbReference>
<dbReference type="EMBL" id="VUNR01000037">
    <property type="protein sequence ID" value="MSU09865.1"/>
    <property type="molecule type" value="Genomic_DNA"/>
</dbReference>
<evidence type="ECO:0000259" key="6">
    <source>
        <dbReference type="Pfam" id="PF07685"/>
    </source>
</evidence>
<dbReference type="InterPro" id="IPR027417">
    <property type="entry name" value="P-loop_NTPase"/>
</dbReference>
<evidence type="ECO:0000256" key="3">
    <source>
        <dbReference type="ARBA" id="ARBA00022962"/>
    </source>
</evidence>
<dbReference type="InterPro" id="IPR029062">
    <property type="entry name" value="Class_I_gatase-like"/>
</dbReference>
<dbReference type="GO" id="GO:0003824">
    <property type="term" value="F:catalytic activity"/>
    <property type="evidence" value="ECO:0007669"/>
    <property type="project" value="InterPro"/>
</dbReference>
<evidence type="ECO:0000313" key="8">
    <source>
        <dbReference type="Proteomes" id="UP000433181"/>
    </source>
</evidence>
<evidence type="ECO:0000256" key="2">
    <source>
        <dbReference type="ARBA" id="ARBA00022573"/>
    </source>
</evidence>
<proteinExistence type="inferred from homology"/>
<dbReference type="Gene3D" id="3.40.50.300">
    <property type="entry name" value="P-loop containing nucleotide triphosphate hydrolases"/>
    <property type="match status" value="1"/>
</dbReference>
<dbReference type="AlphaFoldDB" id="A0A6I2UJG2"/>
<dbReference type="Pfam" id="PF01656">
    <property type="entry name" value="CbiA"/>
    <property type="match status" value="1"/>
</dbReference>
<dbReference type="InterPro" id="IPR033949">
    <property type="entry name" value="CobQ_GATase1"/>
</dbReference>
<dbReference type="SUPFAM" id="SSF52540">
    <property type="entry name" value="P-loop containing nucleoside triphosphate hydrolases"/>
    <property type="match status" value="1"/>
</dbReference>
<dbReference type="HAMAP" id="MF_00028">
    <property type="entry name" value="CobQ"/>
    <property type="match status" value="1"/>
</dbReference>
<dbReference type="CDD" id="cd01750">
    <property type="entry name" value="GATase1_CobQ"/>
    <property type="match status" value="1"/>
</dbReference>
<dbReference type="InterPro" id="IPR002586">
    <property type="entry name" value="CobQ/CobB/MinD/ParA_Nub-bd_dom"/>
</dbReference>
<organism evidence="7 8">
    <name type="scientific">Anaerovibrio slackiae</name>
    <dbReference type="NCBI Taxonomy" id="2652309"/>
    <lineage>
        <taxon>Bacteria</taxon>
        <taxon>Bacillati</taxon>
        <taxon>Bacillota</taxon>
        <taxon>Negativicutes</taxon>
        <taxon>Selenomonadales</taxon>
        <taxon>Selenomonadaceae</taxon>
        <taxon>Anaerovibrio</taxon>
    </lineage>
</organism>
<protein>
    <recommendedName>
        <fullName evidence="4">Cobyric acid synthase</fullName>
    </recommendedName>
</protein>
<sequence length="530" mass="57807">MANYIMMMGTSSHVGKSILTTALCRILYRQGRRVVPFKAQNMALNSYVTRDGDEMGRAQVAQAEAAGLEPVADMNPVLLKPTGNSCSQVIIMGKPVGNMSAREYHKGYSLKAFGAVKDALARLDREYDTIVIEGAGSPAEINLKANDIVNMRVAKHLQAPVLLIADIDRGGALASLVGTLELLDEEERALVKGLVINKFRGDVTLLTPAIDFLEEKTGKPVLGVIPHIEQMGIDDEDSVSLQEKMAVPEDGDVKIAVIQTPKISNFTDFDALSHEQDVSLYYVKDSDGLGQPDVIMLPGSKNTTEDMLYLRKSGLADLILAHEAAGKPVIGICGGYQMLGELICDPEHTESENDEVEGLGLLGMKTVFAKEKLTSQVRGMCRDLPFMGQYISADDLRGYEIHMGHTEFTRAGDEHPFMITERRNAACESVEGTANGINVFGTYIHGVFDNDKFRRSVLNAVRISKGLEPLANTRNTAAEKQQAYEHLADVVEEALDMDKLFEIMGESCGNRQMADGQEAAQNVHQAGENV</sequence>
<dbReference type="Gene3D" id="3.40.50.880">
    <property type="match status" value="1"/>
</dbReference>
<keyword evidence="2 4" id="KW-0169">Cobalamin biosynthesis</keyword>
<dbReference type="PROSITE" id="PS51274">
    <property type="entry name" value="GATASE_COBBQ"/>
    <property type="match status" value="1"/>
</dbReference>
<feature type="domain" description="CobB/CobQ-like glutamine amidotransferase" evidence="6">
    <location>
        <begin position="254"/>
        <end position="453"/>
    </location>
</feature>
<comment type="similarity">
    <text evidence="4">Belongs to the CobB/CobQ family. CobQ subfamily.</text>
</comment>
<dbReference type="PANTHER" id="PTHR21343:SF1">
    <property type="entry name" value="COBYRIC ACID SYNTHASE"/>
    <property type="match status" value="1"/>
</dbReference>
<dbReference type="GO" id="GO:0015420">
    <property type="term" value="F:ABC-type vitamin B12 transporter activity"/>
    <property type="evidence" value="ECO:0007669"/>
    <property type="project" value="UniProtKB-UniRule"/>
</dbReference>
<feature type="domain" description="CobQ/CobB/MinD/ParA nucleotide binding" evidence="5">
    <location>
        <begin position="5"/>
        <end position="229"/>
    </location>
</feature>
<dbReference type="SUPFAM" id="SSF52317">
    <property type="entry name" value="Class I glutamine amidotransferase-like"/>
    <property type="match status" value="1"/>
</dbReference>
<dbReference type="RefSeq" id="WP_154408026.1">
    <property type="nucleotide sequence ID" value="NZ_VUNR01000037.1"/>
</dbReference>
<keyword evidence="8" id="KW-1185">Reference proteome</keyword>
<feature type="active site" evidence="4">
    <location>
        <position position="445"/>
    </location>
</feature>
<comment type="pathway">
    <text evidence="1 4">Cofactor biosynthesis; adenosylcobalamin biosynthesis.</text>
</comment>
<dbReference type="CDD" id="cd05389">
    <property type="entry name" value="CobQ_N"/>
    <property type="match status" value="1"/>
</dbReference>